<dbReference type="Proteomes" id="UP000321960">
    <property type="component" value="Unassembled WGS sequence"/>
</dbReference>
<gene>
    <name evidence="2" type="ORF">GCM10007888_57750</name>
    <name evidence="1" type="ORF">MOX02_11700</name>
</gene>
<comment type="caution">
    <text evidence="1">The sequence shown here is derived from an EMBL/GenBank/DDBJ whole genome shotgun (WGS) entry which is preliminary data.</text>
</comment>
<reference evidence="1 3" key="3">
    <citation type="submission" date="2019-07" db="EMBL/GenBank/DDBJ databases">
        <title>Whole genome shotgun sequence of Methylobacterium oxalidis NBRC 107715.</title>
        <authorList>
            <person name="Hosoyama A."/>
            <person name="Uohara A."/>
            <person name="Ohji S."/>
            <person name="Ichikawa N."/>
        </authorList>
    </citation>
    <scope>NUCLEOTIDE SEQUENCE [LARGE SCALE GENOMIC DNA]</scope>
    <source>
        <strain evidence="1 3">NBRC 107715</strain>
    </source>
</reference>
<proteinExistence type="predicted"/>
<dbReference type="EMBL" id="BJZU01000017">
    <property type="protein sequence ID" value="GEP03132.1"/>
    <property type="molecule type" value="Genomic_DNA"/>
</dbReference>
<reference evidence="2" key="1">
    <citation type="journal article" date="2014" name="Int. J. Syst. Evol. Microbiol.">
        <title>Complete genome of a new Firmicutes species belonging to the dominant human colonic microbiota ('Ruminococcus bicirculans') reveals two chromosomes and a selective capacity to utilize plant glucans.</title>
        <authorList>
            <consortium name="NISC Comparative Sequencing Program"/>
            <person name="Wegmann U."/>
            <person name="Louis P."/>
            <person name="Goesmann A."/>
            <person name="Henrissat B."/>
            <person name="Duncan S.H."/>
            <person name="Flint H.J."/>
        </authorList>
    </citation>
    <scope>NUCLEOTIDE SEQUENCE</scope>
    <source>
        <strain evidence="2">NBRC 107715</strain>
    </source>
</reference>
<organism evidence="1 3">
    <name type="scientific">Methylobacterium oxalidis</name>
    <dbReference type="NCBI Taxonomy" id="944322"/>
    <lineage>
        <taxon>Bacteria</taxon>
        <taxon>Pseudomonadati</taxon>
        <taxon>Pseudomonadota</taxon>
        <taxon>Alphaproteobacteria</taxon>
        <taxon>Hyphomicrobiales</taxon>
        <taxon>Methylobacteriaceae</taxon>
        <taxon>Methylobacterium</taxon>
    </lineage>
</organism>
<keyword evidence="4" id="KW-1185">Reference proteome</keyword>
<evidence type="ECO:0000313" key="4">
    <source>
        <dbReference type="Proteomes" id="UP001156856"/>
    </source>
</evidence>
<evidence type="ECO:0000313" key="2">
    <source>
        <dbReference type="EMBL" id="GLS67391.1"/>
    </source>
</evidence>
<reference evidence="2" key="4">
    <citation type="submission" date="2023-01" db="EMBL/GenBank/DDBJ databases">
        <title>Draft genome sequence of Methylobacterium oxalidis strain NBRC 107715.</title>
        <authorList>
            <person name="Sun Q."/>
            <person name="Mori K."/>
        </authorList>
    </citation>
    <scope>NUCLEOTIDE SEQUENCE</scope>
    <source>
        <strain evidence="2">NBRC 107715</strain>
    </source>
</reference>
<name>A0A512IZK2_9HYPH</name>
<sequence>MQTIVGIAAEEVEGLAEAARDAINLRLSLIPEGGGAGFWTAVSKYYGRGFAEAAAGLCPPLSAGEERAGDEGTAV</sequence>
<dbReference type="RefSeq" id="WP_147024860.1">
    <property type="nucleotide sequence ID" value="NZ_BJZU01000017.1"/>
</dbReference>
<dbReference type="OrthoDB" id="9890786at2"/>
<dbReference type="AlphaFoldDB" id="A0A512IZK2"/>
<protein>
    <submittedName>
        <fullName evidence="1">Uncharacterized protein</fullName>
    </submittedName>
</protein>
<accession>A0A512IZK2</accession>
<evidence type="ECO:0000313" key="3">
    <source>
        <dbReference type="Proteomes" id="UP000321960"/>
    </source>
</evidence>
<reference evidence="4" key="2">
    <citation type="journal article" date="2019" name="Int. J. Syst. Evol. Microbiol.">
        <title>The Global Catalogue of Microorganisms (GCM) 10K type strain sequencing project: providing services to taxonomists for standard genome sequencing and annotation.</title>
        <authorList>
            <consortium name="The Broad Institute Genomics Platform"/>
            <consortium name="The Broad Institute Genome Sequencing Center for Infectious Disease"/>
            <person name="Wu L."/>
            <person name="Ma J."/>
        </authorList>
    </citation>
    <scope>NUCLEOTIDE SEQUENCE [LARGE SCALE GENOMIC DNA]</scope>
    <source>
        <strain evidence="4">NBRC 107715</strain>
    </source>
</reference>
<evidence type="ECO:0000313" key="1">
    <source>
        <dbReference type="EMBL" id="GEP03132.1"/>
    </source>
</evidence>
<dbReference type="Proteomes" id="UP001156856">
    <property type="component" value="Unassembled WGS sequence"/>
</dbReference>
<dbReference type="EMBL" id="BSPK01000112">
    <property type="protein sequence ID" value="GLS67391.1"/>
    <property type="molecule type" value="Genomic_DNA"/>
</dbReference>